<keyword evidence="1 2" id="KW-0732">Signal</keyword>
<accession>A0A7G9LAC3</accession>
<dbReference type="KEGG" id="ppec:H9W90_00150"/>
<dbReference type="Gene3D" id="3.40.390.10">
    <property type="entry name" value="Collagenase (Catalytic Domain)"/>
    <property type="match status" value="1"/>
</dbReference>
<feature type="chain" id="PRO_5028862307" evidence="2">
    <location>
        <begin position="20"/>
        <end position="745"/>
    </location>
</feature>
<evidence type="ECO:0000313" key="4">
    <source>
        <dbReference type="EMBL" id="QNM85572.1"/>
    </source>
</evidence>
<dbReference type="InterPro" id="IPR013783">
    <property type="entry name" value="Ig-like_fold"/>
</dbReference>
<dbReference type="SUPFAM" id="SSF55486">
    <property type="entry name" value="Metalloproteases ('zincins'), catalytic domain"/>
    <property type="match status" value="1"/>
</dbReference>
<dbReference type="AlphaFoldDB" id="A0A7G9LAC3"/>
<dbReference type="Pfam" id="PF13583">
    <property type="entry name" value="Reprolysin_4"/>
    <property type="match status" value="1"/>
</dbReference>
<keyword evidence="5" id="KW-1185">Reference proteome</keyword>
<sequence length="745" mass="81033">MKKTTLLLLVSFTVFSAFSQNKFWTSNLADKTDFSEKELYVRKSEPTEFKMYNLKLDQIQIMLSNVSSKSTQVIDLPTINGKIEKFTVKEASVIAPELAAKYPMIKSYVGQGISDPSMIARFSIGTDGLHAVIYSGDKETYYVDPYTRSNTNYIAYKRSSLENNDLDYQCLVDDSQVSTLTNNTNVIENADDGNLRTYRLALVSSAEYSEFHLENQGVENSLANFPAMKAAVLSAMNTSMTRINGVYERDLGVRMVIVPDNDKIIFFQASSDGISDVNQPNIASTIIGEVQTIADREIGDANYDIGHIFTINGSGLAGLGVVCVSGSKARGVTGRAAPIGDPYDIDYVAHEMGHQFGATHTQNNDCNRTDATAVEPGSASTIMGYAGICAPNVQSNSDDHFHAVSITQMWNNIQTSANCGALTATNNAAPTANAGADYSIPRLTPFVLKGQGTDVNEGNVLTYNWEQLDTEIATMPPSETSNAGPTFRSIPSSTSPDRYMPALATVVGGSTSSTWEVLSAMNRDYNFALVVRDNNPGGGSSARDDVKISSVFGNIFSVTSQNTTTTWDKETTQTVTWEVAGSNQAPVNCLKVNIRLSIDGGVTFPILLASNTDNDGTEDITVPDNGTTKARIMVEAADNIFYNVNAVEFTINGAVASTKDFAFDGFNLYPNPSKGTFNLNFDVVNTDKVSVQLFDLRGRLINQKDFFNTKANFSEQITFNKTTSGLYLVKITNGNKQTTRKLVIE</sequence>
<dbReference type="EMBL" id="CP060695">
    <property type="protein sequence ID" value="QNM85572.1"/>
    <property type="molecule type" value="Genomic_DNA"/>
</dbReference>
<dbReference type="Proteomes" id="UP000515808">
    <property type="component" value="Chromosome"/>
</dbReference>
<proteinExistence type="predicted"/>
<evidence type="ECO:0000313" key="5">
    <source>
        <dbReference type="Proteomes" id="UP000515808"/>
    </source>
</evidence>
<dbReference type="Gene3D" id="2.60.40.10">
    <property type="entry name" value="Immunoglobulins"/>
    <property type="match status" value="1"/>
</dbReference>
<dbReference type="InterPro" id="IPR026444">
    <property type="entry name" value="Secre_tail"/>
</dbReference>
<protein>
    <submittedName>
        <fullName evidence="4">T9SS type A sorting domain-containing protein</fullName>
    </submittedName>
</protein>
<gene>
    <name evidence="4" type="ORF">H9W90_00150</name>
</gene>
<evidence type="ECO:0000259" key="3">
    <source>
        <dbReference type="Pfam" id="PF18962"/>
    </source>
</evidence>
<feature type="domain" description="Secretion system C-terminal sorting" evidence="3">
    <location>
        <begin position="668"/>
        <end position="744"/>
    </location>
</feature>
<name>A0A7G9LAC3_9FLAO</name>
<dbReference type="NCBIfam" id="TIGR04183">
    <property type="entry name" value="Por_Secre_tail"/>
    <property type="match status" value="1"/>
</dbReference>
<dbReference type="GO" id="GO:0008237">
    <property type="term" value="F:metallopeptidase activity"/>
    <property type="evidence" value="ECO:0007669"/>
    <property type="project" value="InterPro"/>
</dbReference>
<dbReference type="InterPro" id="IPR024079">
    <property type="entry name" value="MetalloPept_cat_dom_sf"/>
</dbReference>
<evidence type="ECO:0000256" key="1">
    <source>
        <dbReference type="ARBA" id="ARBA00022729"/>
    </source>
</evidence>
<dbReference type="Pfam" id="PF18962">
    <property type="entry name" value="Por_Secre_tail"/>
    <property type="match status" value="1"/>
</dbReference>
<reference evidence="4 5" key="1">
    <citation type="submission" date="2020-08" db="EMBL/GenBank/DDBJ databases">
        <title>Polaribacter sp. L12M9 isolated from gut of the Korean scallop.</title>
        <authorList>
            <person name="Jeong Y.S."/>
        </authorList>
    </citation>
    <scope>NUCLEOTIDE SEQUENCE [LARGE SCALE GENOMIC DNA]</scope>
    <source>
        <strain evidence="4 5">L12M9</strain>
    </source>
</reference>
<dbReference type="RefSeq" id="WP_187482476.1">
    <property type="nucleotide sequence ID" value="NZ_CP060695.1"/>
</dbReference>
<evidence type="ECO:0000256" key="2">
    <source>
        <dbReference type="SAM" id="SignalP"/>
    </source>
</evidence>
<feature type="signal peptide" evidence="2">
    <location>
        <begin position="1"/>
        <end position="19"/>
    </location>
</feature>
<organism evidence="4 5">
    <name type="scientific">Polaribacter pectinis</name>
    <dbReference type="NCBI Taxonomy" id="2738844"/>
    <lineage>
        <taxon>Bacteria</taxon>
        <taxon>Pseudomonadati</taxon>
        <taxon>Bacteroidota</taxon>
        <taxon>Flavobacteriia</taxon>
        <taxon>Flavobacteriales</taxon>
        <taxon>Flavobacteriaceae</taxon>
    </lineage>
</organism>